<dbReference type="PANTHER" id="PTHR43397">
    <property type="entry name" value="ERGOTHIONEINE BIOSYNTHESIS PROTEIN 1"/>
    <property type="match status" value="1"/>
</dbReference>
<evidence type="ECO:0000313" key="4">
    <source>
        <dbReference type="EMBL" id="MBE7370081.1"/>
    </source>
</evidence>
<keyword evidence="5" id="KW-1185">Reference proteome</keyword>
<dbReference type="InterPro" id="IPR029063">
    <property type="entry name" value="SAM-dependent_MTases_sf"/>
</dbReference>
<dbReference type="EC" id="2.1.1.44" evidence="4"/>
<dbReference type="Pfam" id="PF10017">
    <property type="entry name" value="Methyltransf_33"/>
    <property type="match status" value="1"/>
</dbReference>
<keyword evidence="2 4" id="KW-0808">Transferase</keyword>
<dbReference type="InterPro" id="IPR019257">
    <property type="entry name" value="MeTrfase_dom"/>
</dbReference>
<name>A0ABR9S9E8_9BURK</name>
<organism evidence="4 5">
    <name type="scientific">Ramlibacter pallidus</name>
    <dbReference type="NCBI Taxonomy" id="2780087"/>
    <lineage>
        <taxon>Bacteria</taxon>
        <taxon>Pseudomonadati</taxon>
        <taxon>Pseudomonadota</taxon>
        <taxon>Betaproteobacteria</taxon>
        <taxon>Burkholderiales</taxon>
        <taxon>Comamonadaceae</taxon>
        <taxon>Ramlibacter</taxon>
    </lineage>
</organism>
<proteinExistence type="predicted"/>
<dbReference type="NCBIfam" id="TIGR03438">
    <property type="entry name" value="egtD_ergothio"/>
    <property type="match status" value="1"/>
</dbReference>
<dbReference type="PIRSF" id="PIRSF018005">
    <property type="entry name" value="UCP018005"/>
    <property type="match status" value="1"/>
</dbReference>
<evidence type="ECO:0000313" key="5">
    <source>
        <dbReference type="Proteomes" id="UP000806285"/>
    </source>
</evidence>
<reference evidence="4 5" key="1">
    <citation type="submission" date="2020-10" db="EMBL/GenBank/DDBJ databases">
        <title>Ramlibacter sp. HM2 16S ribosomal RNA gene Genome sequencing and assembly.</title>
        <authorList>
            <person name="Kang M."/>
        </authorList>
    </citation>
    <scope>NUCLEOTIDE SEQUENCE [LARGE SCALE GENOMIC DNA]</scope>
    <source>
        <strain evidence="4 5">HM2</strain>
    </source>
</reference>
<keyword evidence="1 4" id="KW-0489">Methyltransferase</keyword>
<feature type="domain" description="Histidine-specific methyltransferase SAM-dependent" evidence="3">
    <location>
        <begin position="31"/>
        <end position="329"/>
    </location>
</feature>
<dbReference type="InterPro" id="IPR035094">
    <property type="entry name" value="EgtD"/>
</dbReference>
<dbReference type="SUPFAM" id="SSF53335">
    <property type="entry name" value="S-adenosyl-L-methionine-dependent methyltransferases"/>
    <property type="match status" value="1"/>
</dbReference>
<evidence type="ECO:0000256" key="2">
    <source>
        <dbReference type="ARBA" id="ARBA00022679"/>
    </source>
</evidence>
<sequence>MLTSTVPCGIAPTAEAANAPASANASDCEFGRDLVAALRARPRSISPKYFYDAEGSRLFDRICELPEYYPTRTELGILQRCAAELAQLAGPQAEIVEFGAGSLRKVRLLLQAFDAPARYLPIDISGEHLRDAAAVLRREFAGLEVQPIVADYTQRLLLPQGEGGGRRIGFFPGSTLGNFSPEEALSFLRRAAEVLQGGALVLGADLVKDPRVLHAAYNDAQGVTAAFNLNLLARANRELGANFELQGFAHYAFYNAPLQRIEMHLVSRERQAVTVCGERFTVEEGESLHTENSHKFTVDGLRALAMRAGFRPGPVWTDPQRLFSVHWLHAP</sequence>
<comment type="caution">
    <text evidence="4">The sequence shown here is derived from an EMBL/GenBank/DDBJ whole genome shotgun (WGS) entry which is preliminary data.</text>
</comment>
<accession>A0ABR9S9E8</accession>
<gene>
    <name evidence="4" type="primary">egtD</name>
    <name evidence="4" type="ORF">IM787_21150</name>
</gene>
<dbReference type="Proteomes" id="UP000806285">
    <property type="component" value="Unassembled WGS sequence"/>
</dbReference>
<dbReference type="GO" id="GO:0052706">
    <property type="term" value="F:L-histidine N(alpha)-methyltransferase activity"/>
    <property type="evidence" value="ECO:0007669"/>
    <property type="project" value="UniProtKB-EC"/>
</dbReference>
<dbReference type="InterPro" id="IPR051128">
    <property type="entry name" value="EgtD_Methyltrsf_superfamily"/>
</dbReference>
<dbReference type="RefSeq" id="WP_193678701.1">
    <property type="nucleotide sequence ID" value="NZ_JADDIV010000006.1"/>
</dbReference>
<protein>
    <submittedName>
        <fullName evidence="4">L-histidine N(Alpha)-methyltransferase</fullName>
        <ecNumber evidence="4">2.1.1.44</ecNumber>
    </submittedName>
</protein>
<dbReference type="InterPro" id="IPR017804">
    <property type="entry name" value="MeTrfase_EgtD-like"/>
</dbReference>
<evidence type="ECO:0000256" key="1">
    <source>
        <dbReference type="ARBA" id="ARBA00022603"/>
    </source>
</evidence>
<dbReference type="EMBL" id="JADDIV010000006">
    <property type="protein sequence ID" value="MBE7370081.1"/>
    <property type="molecule type" value="Genomic_DNA"/>
</dbReference>
<dbReference type="Gene3D" id="3.40.50.150">
    <property type="entry name" value="Vaccinia Virus protein VP39"/>
    <property type="match status" value="1"/>
</dbReference>
<dbReference type="GO" id="GO:0032259">
    <property type="term" value="P:methylation"/>
    <property type="evidence" value="ECO:0007669"/>
    <property type="project" value="UniProtKB-KW"/>
</dbReference>
<evidence type="ECO:0000259" key="3">
    <source>
        <dbReference type="Pfam" id="PF10017"/>
    </source>
</evidence>
<dbReference type="PANTHER" id="PTHR43397:SF1">
    <property type="entry name" value="ERGOTHIONEINE BIOSYNTHESIS PROTEIN 1"/>
    <property type="match status" value="1"/>
</dbReference>